<feature type="domain" description="General secretion pathway GspH" evidence="12">
    <location>
        <begin position="42"/>
        <end position="144"/>
    </location>
</feature>
<evidence type="ECO:0000256" key="3">
    <source>
        <dbReference type="ARBA" id="ARBA00022475"/>
    </source>
</evidence>
<dbReference type="Pfam" id="PF07963">
    <property type="entry name" value="N_methyl"/>
    <property type="match status" value="1"/>
</dbReference>
<keyword evidence="8 11" id="KW-0472">Membrane</keyword>
<dbReference type="GO" id="GO:0015628">
    <property type="term" value="P:protein secretion by the type II secretion system"/>
    <property type="evidence" value="ECO:0007669"/>
    <property type="project" value="InterPro"/>
</dbReference>
<dbReference type="InterPro" id="IPR022346">
    <property type="entry name" value="T2SS_GspH"/>
</dbReference>
<reference evidence="13 14" key="1">
    <citation type="submission" date="2020-08" db="EMBL/GenBank/DDBJ databases">
        <title>Genomic Encyclopedia of Type Strains, Phase IV (KMG-IV): sequencing the most valuable type-strain genomes for metagenomic binning, comparative biology and taxonomic classification.</title>
        <authorList>
            <person name="Goeker M."/>
        </authorList>
    </citation>
    <scope>NUCLEOTIDE SEQUENCE [LARGE SCALE GENOMIC DNA]</scope>
    <source>
        <strain evidence="13 14">DSM 100044</strain>
    </source>
</reference>
<dbReference type="InterPro" id="IPR002416">
    <property type="entry name" value="T2SS_protein-GspH"/>
</dbReference>
<dbReference type="Pfam" id="PF12019">
    <property type="entry name" value="GspH"/>
    <property type="match status" value="1"/>
</dbReference>
<comment type="caution">
    <text evidence="13">The sequence shown here is derived from an EMBL/GenBank/DDBJ whole genome shotgun (WGS) entry which is preliminary data.</text>
</comment>
<dbReference type="Proteomes" id="UP000546200">
    <property type="component" value="Unassembled WGS sequence"/>
</dbReference>
<evidence type="ECO:0000256" key="8">
    <source>
        <dbReference type="ARBA" id="ARBA00023136"/>
    </source>
</evidence>
<comment type="similarity">
    <text evidence="9">Belongs to the GSP H family.</text>
</comment>
<evidence type="ECO:0000259" key="12">
    <source>
        <dbReference type="Pfam" id="PF12019"/>
    </source>
</evidence>
<evidence type="ECO:0000256" key="1">
    <source>
        <dbReference type="ARBA" id="ARBA00004377"/>
    </source>
</evidence>
<dbReference type="GO" id="GO:0015627">
    <property type="term" value="C:type II protein secretion system complex"/>
    <property type="evidence" value="ECO:0007669"/>
    <property type="project" value="InterPro"/>
</dbReference>
<accession>A0A7W9BDW1</accession>
<comment type="subcellular location">
    <subcellularLocation>
        <location evidence="1">Cell inner membrane</location>
        <topology evidence="1">Single-pass membrane protein</topology>
    </subcellularLocation>
</comment>
<dbReference type="RefSeq" id="WP_184057759.1">
    <property type="nucleotide sequence ID" value="NZ_JACIJK010000006.1"/>
</dbReference>
<evidence type="ECO:0000256" key="7">
    <source>
        <dbReference type="ARBA" id="ARBA00022989"/>
    </source>
</evidence>
<dbReference type="EMBL" id="JACIJK010000006">
    <property type="protein sequence ID" value="MBB5715450.1"/>
    <property type="molecule type" value="Genomic_DNA"/>
</dbReference>
<evidence type="ECO:0000256" key="9">
    <source>
        <dbReference type="ARBA" id="ARBA00025772"/>
    </source>
</evidence>
<evidence type="ECO:0000313" key="14">
    <source>
        <dbReference type="Proteomes" id="UP000546200"/>
    </source>
</evidence>
<gene>
    <name evidence="13" type="ORF">FHS94_002296</name>
</gene>
<evidence type="ECO:0000256" key="11">
    <source>
        <dbReference type="SAM" id="Phobius"/>
    </source>
</evidence>
<dbReference type="SUPFAM" id="SSF54523">
    <property type="entry name" value="Pili subunits"/>
    <property type="match status" value="1"/>
</dbReference>
<keyword evidence="4" id="KW-0488">Methylation</keyword>
<dbReference type="InterPro" id="IPR012902">
    <property type="entry name" value="N_methyl_site"/>
</dbReference>
<keyword evidence="3" id="KW-1003">Cell membrane</keyword>
<proteinExistence type="inferred from homology"/>
<dbReference type="NCBIfam" id="TIGR02532">
    <property type="entry name" value="IV_pilin_GFxxxE"/>
    <property type="match status" value="1"/>
</dbReference>
<evidence type="ECO:0000256" key="2">
    <source>
        <dbReference type="ARBA" id="ARBA00021549"/>
    </source>
</evidence>
<evidence type="ECO:0000256" key="6">
    <source>
        <dbReference type="ARBA" id="ARBA00022692"/>
    </source>
</evidence>
<dbReference type="InterPro" id="IPR045584">
    <property type="entry name" value="Pilin-like"/>
</dbReference>
<keyword evidence="7 11" id="KW-1133">Transmembrane helix</keyword>
<keyword evidence="14" id="KW-1185">Reference proteome</keyword>
<dbReference type="PRINTS" id="PR00885">
    <property type="entry name" value="BCTERIALGSPH"/>
</dbReference>
<evidence type="ECO:0000313" key="13">
    <source>
        <dbReference type="EMBL" id="MBB5715450.1"/>
    </source>
</evidence>
<dbReference type="AlphaFoldDB" id="A0A7W9BDW1"/>
<organism evidence="13 14">
    <name type="scientific">Sphingomonas aerophila</name>
    <dbReference type="NCBI Taxonomy" id="1344948"/>
    <lineage>
        <taxon>Bacteria</taxon>
        <taxon>Pseudomonadati</taxon>
        <taxon>Pseudomonadota</taxon>
        <taxon>Alphaproteobacteria</taxon>
        <taxon>Sphingomonadales</taxon>
        <taxon>Sphingomonadaceae</taxon>
        <taxon>Sphingomonas</taxon>
    </lineage>
</organism>
<dbReference type="PROSITE" id="PS00409">
    <property type="entry name" value="PROKAR_NTER_METHYL"/>
    <property type="match status" value="1"/>
</dbReference>
<evidence type="ECO:0000256" key="10">
    <source>
        <dbReference type="ARBA" id="ARBA00030775"/>
    </source>
</evidence>
<keyword evidence="6 11" id="KW-0812">Transmembrane</keyword>
<evidence type="ECO:0000256" key="4">
    <source>
        <dbReference type="ARBA" id="ARBA00022481"/>
    </source>
</evidence>
<dbReference type="Gene3D" id="3.55.40.10">
    <property type="entry name" value="minor pseudopilin epsh domain"/>
    <property type="match status" value="1"/>
</dbReference>
<evidence type="ECO:0000256" key="5">
    <source>
        <dbReference type="ARBA" id="ARBA00022519"/>
    </source>
</evidence>
<name>A0A7W9BDW1_9SPHN</name>
<sequence>MNRSAEHGFTLVELMVTITVIALSAAVVVWVMPDPQGRVADEAARFATRAQAAHDQAIVTSRPVSLWVTPGGYGFDERTGGRWVPMAAKPLRIERWKEGTRAVLGDDSGRVRVIFDTTGLADRPLDLRLQRRGAQASVRIEADGTARVGA</sequence>
<feature type="transmembrane region" description="Helical" evidence="11">
    <location>
        <begin position="12"/>
        <end position="32"/>
    </location>
</feature>
<protein>
    <recommendedName>
        <fullName evidence="2">Type II secretion system protein H</fullName>
    </recommendedName>
    <alternativeName>
        <fullName evidence="10">General secretion pathway protein H</fullName>
    </alternativeName>
</protein>
<keyword evidence="5" id="KW-0997">Cell inner membrane</keyword>
<dbReference type="GO" id="GO:0005886">
    <property type="term" value="C:plasma membrane"/>
    <property type="evidence" value="ECO:0007669"/>
    <property type="project" value="UniProtKB-SubCell"/>
</dbReference>